<evidence type="ECO:0000256" key="1">
    <source>
        <dbReference type="SAM" id="Phobius"/>
    </source>
</evidence>
<keyword evidence="1" id="KW-0812">Transmembrane</keyword>
<keyword evidence="2" id="KW-1185">Reference proteome</keyword>
<proteinExistence type="predicted"/>
<accession>A0A7I4Z0X4</accession>
<dbReference type="WBParaSite" id="HCON_00164230-00001">
    <property type="protein sequence ID" value="HCON_00164230-00001"/>
    <property type="gene ID" value="HCON_00164230"/>
</dbReference>
<dbReference type="AlphaFoldDB" id="A0A7I4Z0X4"/>
<organism evidence="2 3">
    <name type="scientific">Haemonchus contortus</name>
    <name type="common">Barber pole worm</name>
    <dbReference type="NCBI Taxonomy" id="6289"/>
    <lineage>
        <taxon>Eukaryota</taxon>
        <taxon>Metazoa</taxon>
        <taxon>Ecdysozoa</taxon>
        <taxon>Nematoda</taxon>
        <taxon>Chromadorea</taxon>
        <taxon>Rhabditida</taxon>
        <taxon>Rhabditina</taxon>
        <taxon>Rhabditomorpha</taxon>
        <taxon>Strongyloidea</taxon>
        <taxon>Trichostrongylidae</taxon>
        <taxon>Haemonchus</taxon>
    </lineage>
</organism>
<dbReference type="Proteomes" id="UP000025227">
    <property type="component" value="Unplaced"/>
</dbReference>
<protein>
    <submittedName>
        <fullName evidence="3">Ovule protein</fullName>
    </submittedName>
</protein>
<name>A0A7I4Z0X4_HAECO</name>
<keyword evidence="1" id="KW-0472">Membrane</keyword>
<sequence>MFTYHDYSSIDLWKCMVVISWGLLSLIKLYVLNRNSMTCNILVRIYSAPSSIGHLYIFLPKLLHFYLF</sequence>
<evidence type="ECO:0000313" key="3">
    <source>
        <dbReference type="WBParaSite" id="HCON_00164230-00001"/>
    </source>
</evidence>
<feature type="transmembrane region" description="Helical" evidence="1">
    <location>
        <begin position="41"/>
        <end position="59"/>
    </location>
</feature>
<feature type="transmembrane region" description="Helical" evidence="1">
    <location>
        <begin position="12"/>
        <end position="32"/>
    </location>
</feature>
<reference evidence="3" key="1">
    <citation type="submission" date="2020-12" db="UniProtKB">
        <authorList>
            <consortium name="WormBaseParasite"/>
        </authorList>
    </citation>
    <scope>IDENTIFICATION</scope>
    <source>
        <strain evidence="3">MHco3</strain>
    </source>
</reference>
<evidence type="ECO:0000313" key="2">
    <source>
        <dbReference type="Proteomes" id="UP000025227"/>
    </source>
</evidence>
<keyword evidence="1" id="KW-1133">Transmembrane helix</keyword>